<feature type="non-terminal residue" evidence="2">
    <location>
        <position position="403"/>
    </location>
</feature>
<evidence type="ECO:0000313" key="2">
    <source>
        <dbReference type="EMBL" id="SVC34264.1"/>
    </source>
</evidence>
<evidence type="ECO:0000256" key="1">
    <source>
        <dbReference type="SAM" id="MobiDB-lite"/>
    </source>
</evidence>
<feature type="compositionally biased region" description="Polar residues" evidence="1">
    <location>
        <begin position="373"/>
        <end position="388"/>
    </location>
</feature>
<protein>
    <recommendedName>
        <fullName evidence="3">Ig-like domain-containing protein</fullName>
    </recommendedName>
</protein>
<feature type="non-terminal residue" evidence="2">
    <location>
        <position position="1"/>
    </location>
</feature>
<dbReference type="EMBL" id="UINC01086110">
    <property type="protein sequence ID" value="SVC34264.1"/>
    <property type="molecule type" value="Genomic_DNA"/>
</dbReference>
<organism evidence="2">
    <name type="scientific">marine metagenome</name>
    <dbReference type="NCBI Taxonomy" id="408172"/>
    <lineage>
        <taxon>unclassified sequences</taxon>
        <taxon>metagenomes</taxon>
        <taxon>ecological metagenomes</taxon>
    </lineage>
</organism>
<feature type="region of interest" description="Disordered" evidence="1">
    <location>
        <begin position="373"/>
        <end position="403"/>
    </location>
</feature>
<dbReference type="AlphaFoldDB" id="A0A382LBJ1"/>
<accession>A0A382LBJ1</accession>
<sequence length="403" mass="40211">YGTVSDDSHTAAVTVHDSDANGAIGFSCTYSDIAGNALASAITAATSGDIDIDNTHPTLGTVGIAEAGANDANDGDDITLTFTATETIGTPTCTIKDGAGATMDNSVTVENTENNVWTCVVETHNDDADGTVTFSIAYSDSAGNAGSAETTVDDASSVTIDNTHPTWSSVAFASGDYVNNAEDEAAINLVITTVGVENGQTVTATLNSAGYTCSITSNACTASITSAGLKGLSDGTAYTFSVAVSDSAGNAATADTSESFTYDVTAPTSTTAVESVNGDGDANNGDVVTLTLDPSEVVGTPTCTWTDGSGAMEDTSVTYDTTGVDSHTAQVTVHDSDQDGSVGFSCTYSDLAGNAIAAAITSATSGDVTIDNTHPTSTTAVESVSGSGDANDGDVFTVTLNPS</sequence>
<gene>
    <name evidence="2" type="ORF">METZ01_LOCUS287118</name>
</gene>
<evidence type="ECO:0008006" key="3">
    <source>
        <dbReference type="Google" id="ProtNLM"/>
    </source>
</evidence>
<dbReference type="Gene3D" id="2.60.40.10">
    <property type="entry name" value="Immunoglobulins"/>
    <property type="match status" value="1"/>
</dbReference>
<proteinExistence type="predicted"/>
<dbReference type="InterPro" id="IPR013783">
    <property type="entry name" value="Ig-like_fold"/>
</dbReference>
<name>A0A382LBJ1_9ZZZZ</name>
<reference evidence="2" key="1">
    <citation type="submission" date="2018-05" db="EMBL/GenBank/DDBJ databases">
        <authorList>
            <person name="Lanie J.A."/>
            <person name="Ng W.-L."/>
            <person name="Kazmierczak K.M."/>
            <person name="Andrzejewski T.M."/>
            <person name="Davidsen T.M."/>
            <person name="Wayne K.J."/>
            <person name="Tettelin H."/>
            <person name="Glass J.I."/>
            <person name="Rusch D."/>
            <person name="Podicherti R."/>
            <person name="Tsui H.-C.T."/>
            <person name="Winkler M.E."/>
        </authorList>
    </citation>
    <scope>NUCLEOTIDE SEQUENCE</scope>
</reference>